<evidence type="ECO:0000313" key="2">
    <source>
        <dbReference type="Proteomes" id="UP000256977"/>
    </source>
</evidence>
<dbReference type="AlphaFoldDB" id="A0A3D9KRF5"/>
<evidence type="ECO:0000313" key="1">
    <source>
        <dbReference type="EMBL" id="RED89293.1"/>
    </source>
</evidence>
<accession>A0A3D9KRF5</accession>
<protein>
    <submittedName>
        <fullName evidence="1">Uncharacterized protein</fullName>
    </submittedName>
</protein>
<name>A0A3D9KRF5_9BACL</name>
<organism evidence="1 2">
    <name type="scientific">Cohnella phaseoli</name>
    <dbReference type="NCBI Taxonomy" id="456490"/>
    <lineage>
        <taxon>Bacteria</taxon>
        <taxon>Bacillati</taxon>
        <taxon>Bacillota</taxon>
        <taxon>Bacilli</taxon>
        <taxon>Bacillales</taxon>
        <taxon>Paenibacillaceae</taxon>
        <taxon>Cohnella</taxon>
    </lineage>
</organism>
<keyword evidence="2" id="KW-1185">Reference proteome</keyword>
<comment type="caution">
    <text evidence="1">The sequence shown here is derived from an EMBL/GenBank/DDBJ whole genome shotgun (WGS) entry which is preliminary data.</text>
</comment>
<dbReference type="EMBL" id="QRDZ01000001">
    <property type="protein sequence ID" value="RED89293.1"/>
    <property type="molecule type" value="Genomic_DNA"/>
</dbReference>
<sequence>MLSWPDAFRSLLDPESVLLYFFGKFSLNENALTLLRLWSGGQESALALLRLWNGDPKSVLTSAKLRSGGQKSASTLPRLWSGGQKSALALSESSVKAKDAKCPAAEVA</sequence>
<reference evidence="1 2" key="1">
    <citation type="submission" date="2018-07" db="EMBL/GenBank/DDBJ databases">
        <title>Genomic Encyclopedia of Type Strains, Phase III (KMG-III): the genomes of soil and plant-associated and newly described type strains.</title>
        <authorList>
            <person name="Whitman W."/>
        </authorList>
    </citation>
    <scope>NUCLEOTIDE SEQUENCE [LARGE SCALE GENOMIC DNA]</scope>
    <source>
        <strain evidence="1 2">CECT 7287</strain>
    </source>
</reference>
<dbReference type="Proteomes" id="UP000256977">
    <property type="component" value="Unassembled WGS sequence"/>
</dbReference>
<proteinExistence type="predicted"/>
<gene>
    <name evidence="1" type="ORF">DFP98_101268</name>
</gene>